<organism evidence="1 2">
    <name type="scientific">Anaeromyces robustus</name>
    <dbReference type="NCBI Taxonomy" id="1754192"/>
    <lineage>
        <taxon>Eukaryota</taxon>
        <taxon>Fungi</taxon>
        <taxon>Fungi incertae sedis</taxon>
        <taxon>Chytridiomycota</taxon>
        <taxon>Chytridiomycota incertae sedis</taxon>
        <taxon>Neocallimastigomycetes</taxon>
        <taxon>Neocallimastigales</taxon>
        <taxon>Neocallimastigaceae</taxon>
        <taxon>Anaeromyces</taxon>
    </lineage>
</organism>
<protein>
    <submittedName>
        <fullName evidence="1">Uncharacterized protein</fullName>
    </submittedName>
</protein>
<accession>A0A1Y1X6F6</accession>
<dbReference type="Proteomes" id="UP000193944">
    <property type="component" value="Unassembled WGS sequence"/>
</dbReference>
<reference evidence="1 2" key="1">
    <citation type="submission" date="2016-08" db="EMBL/GenBank/DDBJ databases">
        <title>A Parts List for Fungal Cellulosomes Revealed by Comparative Genomics.</title>
        <authorList>
            <consortium name="DOE Joint Genome Institute"/>
            <person name="Haitjema C.H."/>
            <person name="Gilmore S.P."/>
            <person name="Henske J.K."/>
            <person name="Solomon K.V."/>
            <person name="De Groot R."/>
            <person name="Kuo A."/>
            <person name="Mondo S.J."/>
            <person name="Salamov A.A."/>
            <person name="Labutti K."/>
            <person name="Zhao Z."/>
            <person name="Chiniquy J."/>
            <person name="Barry K."/>
            <person name="Brewer H.M."/>
            <person name="Purvine S.O."/>
            <person name="Wright A.T."/>
            <person name="Boxma B."/>
            <person name="Van Alen T."/>
            <person name="Hackstein J.H."/>
            <person name="Baker S.E."/>
            <person name="Grigoriev I.V."/>
            <person name="O'Malley M.A."/>
        </authorList>
    </citation>
    <scope>NUCLEOTIDE SEQUENCE [LARGE SCALE GENOMIC DNA]</scope>
    <source>
        <strain evidence="1 2">S4</strain>
    </source>
</reference>
<name>A0A1Y1X6F6_9FUNG</name>
<dbReference type="EMBL" id="MCFG01000120">
    <property type="protein sequence ID" value="ORX81370.1"/>
    <property type="molecule type" value="Genomic_DNA"/>
</dbReference>
<evidence type="ECO:0000313" key="2">
    <source>
        <dbReference type="Proteomes" id="UP000193944"/>
    </source>
</evidence>
<sequence length="67" mass="7844">MKCDSKYLDDNYKYPINKEVEFKGYNTLTESFTITTTKNSINTETITSIPTIEKSYSDKKDEFEINN</sequence>
<keyword evidence="2" id="KW-1185">Reference proteome</keyword>
<reference evidence="1 2" key="2">
    <citation type="submission" date="2016-08" db="EMBL/GenBank/DDBJ databases">
        <title>Pervasive Adenine N6-methylation of Active Genes in Fungi.</title>
        <authorList>
            <consortium name="DOE Joint Genome Institute"/>
            <person name="Mondo S.J."/>
            <person name="Dannebaum R.O."/>
            <person name="Kuo R.C."/>
            <person name="Labutti K."/>
            <person name="Haridas S."/>
            <person name="Kuo A."/>
            <person name="Salamov A."/>
            <person name="Ahrendt S.R."/>
            <person name="Lipzen A."/>
            <person name="Sullivan W."/>
            <person name="Andreopoulos W.B."/>
            <person name="Clum A."/>
            <person name="Lindquist E."/>
            <person name="Daum C."/>
            <person name="Ramamoorthy G.K."/>
            <person name="Gryganskyi A."/>
            <person name="Culley D."/>
            <person name="Magnuson J.K."/>
            <person name="James T.Y."/>
            <person name="O'Malley M.A."/>
            <person name="Stajich J.E."/>
            <person name="Spatafora J.W."/>
            <person name="Visel A."/>
            <person name="Grigoriev I.V."/>
        </authorList>
    </citation>
    <scope>NUCLEOTIDE SEQUENCE [LARGE SCALE GENOMIC DNA]</scope>
    <source>
        <strain evidence="1 2">S4</strain>
    </source>
</reference>
<proteinExistence type="predicted"/>
<gene>
    <name evidence="1" type="ORF">BCR32DRAFT_279779</name>
</gene>
<comment type="caution">
    <text evidence="1">The sequence shown here is derived from an EMBL/GenBank/DDBJ whole genome shotgun (WGS) entry which is preliminary data.</text>
</comment>
<dbReference type="AlphaFoldDB" id="A0A1Y1X6F6"/>
<evidence type="ECO:0000313" key="1">
    <source>
        <dbReference type="EMBL" id="ORX81370.1"/>
    </source>
</evidence>